<feature type="region of interest" description="Disordered" evidence="1">
    <location>
        <begin position="68"/>
        <end position="96"/>
    </location>
</feature>
<protein>
    <submittedName>
        <fullName evidence="2">Uncharacterized protein</fullName>
    </submittedName>
</protein>
<reference evidence="2" key="1">
    <citation type="submission" date="2021-07" db="EMBL/GenBank/DDBJ databases">
        <title>Elsinoe batatas strain:CRI-CJ2 Genome sequencing and assembly.</title>
        <authorList>
            <person name="Huang L."/>
        </authorList>
    </citation>
    <scope>NUCLEOTIDE SEQUENCE</scope>
    <source>
        <strain evidence="2">CRI-CJ2</strain>
    </source>
</reference>
<comment type="caution">
    <text evidence="2">The sequence shown here is derived from an EMBL/GenBank/DDBJ whole genome shotgun (WGS) entry which is preliminary data.</text>
</comment>
<accession>A0A8K0KVU1</accession>
<feature type="compositionally biased region" description="Basic and acidic residues" evidence="1">
    <location>
        <begin position="80"/>
        <end position="96"/>
    </location>
</feature>
<dbReference type="OrthoDB" id="10429393at2759"/>
<sequence length="169" mass="19024">MYHHKSSGRSALVSSRESHIAYISRFRDTARRAYRLVAAPPRAWLEFGDTVLDSVVPETVQRVLLAPGDRPGLRAGSSRCTRDGSGRDSESASSFQDRRFRDPQTLLYRFQAANDNIVDGFRQRSTVKRYPAIQENMDDRGGASAATCTLRLANAWTDTKFHKAFREAL</sequence>
<proteinExistence type="predicted"/>
<dbReference type="AlphaFoldDB" id="A0A8K0KVU1"/>
<keyword evidence="3" id="KW-1185">Reference proteome</keyword>
<dbReference type="EMBL" id="JAESVG020000009">
    <property type="protein sequence ID" value="KAG8624859.1"/>
    <property type="molecule type" value="Genomic_DNA"/>
</dbReference>
<name>A0A8K0KVU1_9PEZI</name>
<gene>
    <name evidence="2" type="ORF">KVT40_007926</name>
</gene>
<evidence type="ECO:0000256" key="1">
    <source>
        <dbReference type="SAM" id="MobiDB-lite"/>
    </source>
</evidence>
<organism evidence="2 3">
    <name type="scientific">Elsinoe batatas</name>
    <dbReference type="NCBI Taxonomy" id="2601811"/>
    <lineage>
        <taxon>Eukaryota</taxon>
        <taxon>Fungi</taxon>
        <taxon>Dikarya</taxon>
        <taxon>Ascomycota</taxon>
        <taxon>Pezizomycotina</taxon>
        <taxon>Dothideomycetes</taxon>
        <taxon>Dothideomycetidae</taxon>
        <taxon>Myriangiales</taxon>
        <taxon>Elsinoaceae</taxon>
        <taxon>Elsinoe</taxon>
    </lineage>
</organism>
<evidence type="ECO:0000313" key="2">
    <source>
        <dbReference type="EMBL" id="KAG8624859.1"/>
    </source>
</evidence>
<dbReference type="Proteomes" id="UP000809789">
    <property type="component" value="Unassembled WGS sequence"/>
</dbReference>
<evidence type="ECO:0000313" key="3">
    <source>
        <dbReference type="Proteomes" id="UP000809789"/>
    </source>
</evidence>